<feature type="domain" description="HD Cas3-type" evidence="11">
    <location>
        <begin position="23"/>
        <end position="256"/>
    </location>
</feature>
<keyword evidence="3" id="KW-0540">Nuclease</keyword>
<keyword evidence="13" id="KW-1185">Reference proteome</keyword>
<dbReference type="PROSITE" id="PS51192">
    <property type="entry name" value="HELICASE_ATP_BIND_1"/>
    <property type="match status" value="1"/>
</dbReference>
<accession>A0A517DYD2</accession>
<evidence type="ECO:0000256" key="9">
    <source>
        <dbReference type="ARBA" id="ARBA00023118"/>
    </source>
</evidence>
<evidence type="ECO:0000256" key="7">
    <source>
        <dbReference type="ARBA" id="ARBA00022806"/>
    </source>
</evidence>
<dbReference type="Gene3D" id="3.40.50.300">
    <property type="entry name" value="P-loop containing nucleotide triphosphate hydrolases"/>
    <property type="match status" value="2"/>
</dbReference>
<dbReference type="KEGG" id="sted:SPTER_37900"/>
<evidence type="ECO:0000256" key="1">
    <source>
        <dbReference type="ARBA" id="ARBA00006847"/>
    </source>
</evidence>
<dbReference type="InterPro" id="IPR006474">
    <property type="entry name" value="Helicase_Cas3_CRISPR-ass_core"/>
</dbReference>
<dbReference type="InterPro" id="IPR014001">
    <property type="entry name" value="Helicase_ATP-bd"/>
</dbReference>
<dbReference type="SMART" id="SM00487">
    <property type="entry name" value="DEXDc"/>
    <property type="match status" value="1"/>
</dbReference>
<evidence type="ECO:0000256" key="5">
    <source>
        <dbReference type="ARBA" id="ARBA00022741"/>
    </source>
</evidence>
<dbReference type="InterPro" id="IPR054712">
    <property type="entry name" value="Cas3-like_dom"/>
</dbReference>
<dbReference type="Pfam" id="PF22590">
    <property type="entry name" value="Cas3-like_C_2"/>
    <property type="match status" value="1"/>
</dbReference>
<evidence type="ECO:0000259" key="11">
    <source>
        <dbReference type="PROSITE" id="PS51643"/>
    </source>
</evidence>
<gene>
    <name evidence="12" type="ORF">SPTER_37900</name>
</gene>
<dbReference type="GO" id="GO:0046872">
    <property type="term" value="F:metal ion binding"/>
    <property type="evidence" value="ECO:0007669"/>
    <property type="project" value="UniProtKB-KW"/>
</dbReference>
<dbReference type="InterPro" id="IPR006483">
    <property type="entry name" value="CRISPR-assoc_Cas3_HD"/>
</dbReference>
<keyword evidence="8" id="KW-0067">ATP-binding</keyword>
<proteinExistence type="inferred from homology"/>
<evidence type="ECO:0000313" key="13">
    <source>
        <dbReference type="Proteomes" id="UP000320776"/>
    </source>
</evidence>
<evidence type="ECO:0000256" key="6">
    <source>
        <dbReference type="ARBA" id="ARBA00022801"/>
    </source>
</evidence>
<dbReference type="OrthoDB" id="9810236at2"/>
<reference evidence="12 13" key="1">
    <citation type="submission" date="2019-02" db="EMBL/GenBank/DDBJ databases">
        <title>Closed genome of Sporomusa termitida DSM 4440.</title>
        <authorList>
            <person name="Poehlein A."/>
            <person name="Daniel R."/>
        </authorList>
    </citation>
    <scope>NUCLEOTIDE SEQUENCE [LARGE SCALE GENOMIC DNA]</scope>
    <source>
        <strain evidence="12 13">DSM 4440</strain>
    </source>
</reference>
<dbReference type="NCBIfam" id="TIGR01596">
    <property type="entry name" value="cas3_HD"/>
    <property type="match status" value="1"/>
</dbReference>
<dbReference type="Proteomes" id="UP000320776">
    <property type="component" value="Chromosome"/>
</dbReference>
<dbReference type="GO" id="GO:0003677">
    <property type="term" value="F:DNA binding"/>
    <property type="evidence" value="ECO:0007669"/>
    <property type="project" value="InterPro"/>
</dbReference>
<evidence type="ECO:0000256" key="2">
    <source>
        <dbReference type="ARBA" id="ARBA00009046"/>
    </source>
</evidence>
<evidence type="ECO:0000256" key="3">
    <source>
        <dbReference type="ARBA" id="ARBA00022722"/>
    </source>
</evidence>
<dbReference type="RefSeq" id="WP_144351760.1">
    <property type="nucleotide sequence ID" value="NZ_CP036259.1"/>
</dbReference>
<keyword evidence="7" id="KW-0347">Helicase</keyword>
<dbReference type="SUPFAM" id="SSF52540">
    <property type="entry name" value="P-loop containing nucleoside triphosphate hydrolases"/>
    <property type="match status" value="1"/>
</dbReference>
<keyword evidence="5" id="KW-0547">Nucleotide-binding</keyword>
<evidence type="ECO:0000313" key="12">
    <source>
        <dbReference type="EMBL" id="QDR82365.1"/>
    </source>
</evidence>
<evidence type="ECO:0000256" key="8">
    <source>
        <dbReference type="ARBA" id="ARBA00022840"/>
    </source>
</evidence>
<comment type="similarity">
    <text evidence="2">In the central section; belongs to the CRISPR-associated helicase Cas3 family.</text>
</comment>
<dbReference type="GO" id="GO:0051607">
    <property type="term" value="P:defense response to virus"/>
    <property type="evidence" value="ECO:0007669"/>
    <property type="project" value="UniProtKB-KW"/>
</dbReference>
<dbReference type="InterPro" id="IPR027417">
    <property type="entry name" value="P-loop_NTPase"/>
</dbReference>
<dbReference type="GO" id="GO:0016787">
    <property type="term" value="F:hydrolase activity"/>
    <property type="evidence" value="ECO:0007669"/>
    <property type="project" value="UniProtKB-KW"/>
</dbReference>
<comment type="similarity">
    <text evidence="1">In the N-terminal section; belongs to the CRISPR-associated nuclease Cas3-HD family.</text>
</comment>
<keyword evidence="4" id="KW-0479">Metal-binding</keyword>
<dbReference type="PROSITE" id="PS51643">
    <property type="entry name" value="HD_CAS3"/>
    <property type="match status" value="1"/>
</dbReference>
<dbReference type="CDD" id="cd09641">
    <property type="entry name" value="Cas3''_I"/>
    <property type="match status" value="1"/>
</dbReference>
<evidence type="ECO:0000256" key="4">
    <source>
        <dbReference type="ARBA" id="ARBA00022723"/>
    </source>
</evidence>
<dbReference type="GO" id="GO:0005524">
    <property type="term" value="F:ATP binding"/>
    <property type="evidence" value="ECO:0007669"/>
    <property type="project" value="UniProtKB-KW"/>
</dbReference>
<dbReference type="InterPro" id="IPR006935">
    <property type="entry name" value="Helicase/UvrB_N"/>
</dbReference>
<sequence length="886" mass="102239">MGIGDYLIDGAEILLAHTAKKGTGKQAESLVEHSDLVLHYVDELSEHNGLSSAIQRTVANLTVQDEPLPLAAQYWIVKCFRQAIYLHDLGKINPVFQKKKMGNQQIEKLSLPGDSNHALLSALLYLDIYLAELDEIEFPGDNALIGSFMKHVLYVFAYVISRHHTYLANAEDADGEETSFEKQLQLLQKKIQRYPGYVHYYRYKERVCSRDSAGRRDITGELLKNRYQRFTDTHSPFPFYVLTKLLYSTMAACDFYATYAYDAEKSLEFQYFSKKQELRPVLETFYNTAIYRGVQALRNNPQTTTLSSINRLRSALFLDTETELLRNLDKQLYYLEAPTGSGKTYMSINLGLKLLNSELGLNKLIYVFPFNALIEQTKLILDKIFPDELRNQYPMPVINSITPIISKKEETAETGNGETEPDFDYKSVLLQRQMLQYPVMLTSHVNFFNYLFGLGRESNLAFTHLCNSVVILDEIQSYKNAIWKEIIHFLQSFAKLLNMKVIIMSATLPNWDSLVEGESDTCSLVAKRELYFQHPLFCKRVQLHFELLQKKVITEEELLAEVLQRLKERRDQGKSTRLLIEFITKAAARSFYRCLQSAKLDSPLFELTGDDSNLLRKEVLKQLGKDEKGIFHLPDVIVVATQVIEAGVDIDMDIGFKDSSMLDSEEQFLGRINRSCLRPDCHAYFFNMVKTTLIYRDDQRTAYDLQTESCQKMLQDKDFSGFYRLVTARINAERQKANLKNWSYFTASVQQLQFKEVEAAMRLITEKQYTLFIAHEAAYKNTDGKEERLDGAQVWEEFKILLADRETEYAERIVKLSQIKEKMAYFTFNYGIQHSCKQTPPQIYTEVAGTLYYIPNGERFMELDENTGAKKFNRQAYIDAGVSPLL</sequence>
<feature type="domain" description="Helicase ATP-binding" evidence="10">
    <location>
        <begin position="324"/>
        <end position="512"/>
    </location>
</feature>
<protein>
    <submittedName>
        <fullName evidence="12">CRISPR-associated helicase Cas3</fullName>
    </submittedName>
</protein>
<dbReference type="Pfam" id="PF18019">
    <property type="entry name" value="Cas3_HD"/>
    <property type="match status" value="1"/>
</dbReference>
<name>A0A517DYD2_9FIRM</name>
<dbReference type="Pfam" id="PF04851">
    <property type="entry name" value="ResIII"/>
    <property type="match status" value="1"/>
</dbReference>
<dbReference type="Gene3D" id="1.10.3210.30">
    <property type="match status" value="1"/>
</dbReference>
<organism evidence="12 13">
    <name type="scientific">Sporomusa termitida</name>
    <dbReference type="NCBI Taxonomy" id="2377"/>
    <lineage>
        <taxon>Bacteria</taxon>
        <taxon>Bacillati</taxon>
        <taxon>Bacillota</taxon>
        <taxon>Negativicutes</taxon>
        <taxon>Selenomonadales</taxon>
        <taxon>Sporomusaceae</taxon>
        <taxon>Sporomusa</taxon>
    </lineage>
</organism>
<dbReference type="GO" id="GO:0004386">
    <property type="term" value="F:helicase activity"/>
    <property type="evidence" value="ECO:0007669"/>
    <property type="project" value="UniProtKB-KW"/>
</dbReference>
<dbReference type="NCBIfam" id="TIGR01587">
    <property type="entry name" value="cas3_core"/>
    <property type="match status" value="1"/>
</dbReference>
<evidence type="ECO:0000259" key="10">
    <source>
        <dbReference type="PROSITE" id="PS51192"/>
    </source>
</evidence>
<keyword evidence="9" id="KW-0051">Antiviral defense</keyword>
<keyword evidence="6" id="KW-0378">Hydrolase</keyword>
<dbReference type="GO" id="GO:0004518">
    <property type="term" value="F:nuclease activity"/>
    <property type="evidence" value="ECO:0007669"/>
    <property type="project" value="UniProtKB-KW"/>
</dbReference>
<dbReference type="EMBL" id="CP036259">
    <property type="protein sequence ID" value="QDR82365.1"/>
    <property type="molecule type" value="Genomic_DNA"/>
</dbReference>
<dbReference type="AlphaFoldDB" id="A0A517DYD2"/>
<dbReference type="InterPro" id="IPR038257">
    <property type="entry name" value="CRISPR-assoc_Cas3_HD_sf"/>
</dbReference>